<protein>
    <submittedName>
        <fullName evidence="1">Uncharacterized protein</fullName>
    </submittedName>
</protein>
<reference evidence="1" key="1">
    <citation type="submission" date="2017-07" db="EMBL/GenBank/DDBJ databases">
        <authorList>
            <person name="Mikheyev A."/>
            <person name="Grau M."/>
        </authorList>
    </citation>
    <scope>NUCLEOTIDE SEQUENCE</scope>
    <source>
        <tissue evidence="1">Venom_gland</tissue>
    </source>
</reference>
<sequence>MVLGSSHLFGIVRTFINPLLETDCIAESAKVRAQFCVPGKLCLIAFIGLVCVPASQPDWFFFFGTILGPYQNPAKCLSVYRKARKTGLKSAFDKCVLTTIKSPSSC</sequence>
<name>A0A2D4G265_MICCO</name>
<organism evidence="1">
    <name type="scientific">Micrurus corallinus</name>
    <name type="common">Brazilian coral snake</name>
    <dbReference type="NCBI Taxonomy" id="54390"/>
    <lineage>
        <taxon>Eukaryota</taxon>
        <taxon>Metazoa</taxon>
        <taxon>Chordata</taxon>
        <taxon>Craniata</taxon>
        <taxon>Vertebrata</taxon>
        <taxon>Euteleostomi</taxon>
        <taxon>Lepidosauria</taxon>
        <taxon>Squamata</taxon>
        <taxon>Bifurcata</taxon>
        <taxon>Unidentata</taxon>
        <taxon>Episquamata</taxon>
        <taxon>Toxicofera</taxon>
        <taxon>Serpentes</taxon>
        <taxon>Colubroidea</taxon>
        <taxon>Elapidae</taxon>
        <taxon>Elapinae</taxon>
        <taxon>Micrurus</taxon>
    </lineage>
</organism>
<accession>A0A2D4G265</accession>
<dbReference type="EMBL" id="IACJ01099362">
    <property type="protein sequence ID" value="LAA53813.1"/>
    <property type="molecule type" value="Transcribed_RNA"/>
</dbReference>
<proteinExistence type="predicted"/>
<evidence type="ECO:0000313" key="1">
    <source>
        <dbReference type="EMBL" id="LAA53813.1"/>
    </source>
</evidence>
<dbReference type="AlphaFoldDB" id="A0A2D4G265"/>
<reference evidence="1" key="2">
    <citation type="submission" date="2017-11" db="EMBL/GenBank/DDBJ databases">
        <title>Coralsnake Venomics: Analyses of Venom Gland Transcriptomes and Proteomes of Six Brazilian Taxa.</title>
        <authorList>
            <person name="Aird S.D."/>
            <person name="Jorge da Silva N."/>
            <person name="Qiu L."/>
            <person name="Villar-Briones A."/>
            <person name="Aparecida-Saddi V."/>
            <person name="Campos-Telles M.P."/>
            <person name="Grau M."/>
            <person name="Mikheyev A.S."/>
        </authorList>
    </citation>
    <scope>NUCLEOTIDE SEQUENCE</scope>
    <source>
        <tissue evidence="1">Venom_gland</tissue>
    </source>
</reference>